<dbReference type="GO" id="GO:0004252">
    <property type="term" value="F:serine-type endopeptidase activity"/>
    <property type="evidence" value="ECO:0007669"/>
    <property type="project" value="InterPro"/>
</dbReference>
<dbReference type="InterPro" id="IPR009003">
    <property type="entry name" value="Peptidase_S1_PA"/>
</dbReference>
<name>A0A7R9ER07_9NEOP</name>
<gene>
    <name evidence="2" type="ORF">TBIB3V08_LOCUS1319</name>
</gene>
<dbReference type="PANTHER" id="PTHR24258">
    <property type="entry name" value="SERINE PROTEASE-RELATED"/>
    <property type="match status" value="1"/>
</dbReference>
<accession>A0A7R9ER07</accession>
<dbReference type="InterPro" id="IPR001254">
    <property type="entry name" value="Trypsin_dom"/>
</dbReference>
<dbReference type="AlphaFoldDB" id="A0A7R9ER07"/>
<dbReference type="Gene3D" id="2.40.10.10">
    <property type="entry name" value="Trypsin-like serine proteases"/>
    <property type="match status" value="1"/>
</dbReference>
<evidence type="ECO:0000313" key="2">
    <source>
        <dbReference type="EMBL" id="CAD7438733.1"/>
    </source>
</evidence>
<feature type="domain" description="Peptidase S1" evidence="1">
    <location>
        <begin position="168"/>
        <end position="211"/>
    </location>
</feature>
<dbReference type="InterPro" id="IPR043504">
    <property type="entry name" value="Peptidase_S1_PA_chymotrypsin"/>
</dbReference>
<dbReference type="PROSITE" id="PS00134">
    <property type="entry name" value="TRYPSIN_HIS"/>
    <property type="match status" value="1"/>
</dbReference>
<dbReference type="SUPFAM" id="SSF50494">
    <property type="entry name" value="Trypsin-like serine proteases"/>
    <property type="match status" value="1"/>
</dbReference>
<reference evidence="2" key="1">
    <citation type="submission" date="2020-11" db="EMBL/GenBank/DDBJ databases">
        <authorList>
            <person name="Tran Van P."/>
        </authorList>
    </citation>
    <scope>NUCLEOTIDE SEQUENCE</scope>
</reference>
<proteinExistence type="predicted"/>
<dbReference type="InterPro" id="IPR018114">
    <property type="entry name" value="TRYPSIN_HIS"/>
</dbReference>
<evidence type="ECO:0000259" key="1">
    <source>
        <dbReference type="Pfam" id="PF00089"/>
    </source>
</evidence>
<dbReference type="Pfam" id="PF00089">
    <property type="entry name" value="Trypsin"/>
    <property type="match status" value="1"/>
</dbReference>
<organism evidence="2">
    <name type="scientific">Timema bartmani</name>
    <dbReference type="NCBI Taxonomy" id="61472"/>
    <lineage>
        <taxon>Eukaryota</taxon>
        <taxon>Metazoa</taxon>
        <taxon>Ecdysozoa</taxon>
        <taxon>Arthropoda</taxon>
        <taxon>Hexapoda</taxon>
        <taxon>Insecta</taxon>
        <taxon>Pterygota</taxon>
        <taxon>Neoptera</taxon>
        <taxon>Polyneoptera</taxon>
        <taxon>Phasmatodea</taxon>
        <taxon>Timematodea</taxon>
        <taxon>Timematoidea</taxon>
        <taxon>Timematidae</taxon>
        <taxon>Timema</taxon>
    </lineage>
</organism>
<dbReference type="GO" id="GO:0006508">
    <property type="term" value="P:proteolysis"/>
    <property type="evidence" value="ECO:0007669"/>
    <property type="project" value="InterPro"/>
</dbReference>
<sequence length="212" mass="23642">MSLAWKESGKPIWNIHCQYTRLTLDLPVTGSPVYYASDASYHMTNTHITVHVDKGGNLMLFDFYIDVELANALVVLSPTAEDGEIEVRISELKEVPDDSDKNLILNLVQVHYNLTEDVNNSTLSTTVEPATTLESSLLVEEFTTVEPEPFNDTCGCAVCGVPNRKQRIVGGHVTKPNEFPWVVAMYKRGRFYCGGTLITRRHVLTAAHCVLK</sequence>
<dbReference type="EMBL" id="OD564517">
    <property type="protein sequence ID" value="CAD7438733.1"/>
    <property type="molecule type" value="Genomic_DNA"/>
</dbReference>
<dbReference type="PANTHER" id="PTHR24258:SF116">
    <property type="entry name" value="FI16631P1-RELATED"/>
    <property type="match status" value="1"/>
</dbReference>
<protein>
    <recommendedName>
        <fullName evidence="1">Peptidase S1 domain-containing protein</fullName>
    </recommendedName>
</protein>